<keyword evidence="7" id="KW-1185">Reference proteome</keyword>
<dbReference type="InterPro" id="IPR005119">
    <property type="entry name" value="LysR_subst-bd"/>
</dbReference>
<dbReference type="AlphaFoldDB" id="A0A7W7F6J3"/>
<feature type="domain" description="HTH lysR-type" evidence="5">
    <location>
        <begin position="6"/>
        <end position="63"/>
    </location>
</feature>
<evidence type="ECO:0000256" key="3">
    <source>
        <dbReference type="ARBA" id="ARBA00023125"/>
    </source>
</evidence>
<dbReference type="Proteomes" id="UP000566324">
    <property type="component" value="Unassembled WGS sequence"/>
</dbReference>
<evidence type="ECO:0000256" key="1">
    <source>
        <dbReference type="ARBA" id="ARBA00009437"/>
    </source>
</evidence>
<dbReference type="InterPro" id="IPR036388">
    <property type="entry name" value="WH-like_DNA-bd_sf"/>
</dbReference>
<evidence type="ECO:0000256" key="4">
    <source>
        <dbReference type="ARBA" id="ARBA00023163"/>
    </source>
</evidence>
<dbReference type="GO" id="GO:0006351">
    <property type="term" value="P:DNA-templated transcription"/>
    <property type="evidence" value="ECO:0007669"/>
    <property type="project" value="TreeGrafter"/>
</dbReference>
<protein>
    <submittedName>
        <fullName evidence="6">LysR family glycine cleavage system transcriptional activator</fullName>
    </submittedName>
</protein>
<comment type="caution">
    <text evidence="6">The sequence shown here is derived from an EMBL/GenBank/DDBJ whole genome shotgun (WGS) entry which is preliminary data.</text>
</comment>
<dbReference type="PANTHER" id="PTHR30537:SF58">
    <property type="entry name" value="HTH-TYPE TRANSCRIPTIONAL REGULATOR PERR"/>
    <property type="match status" value="1"/>
</dbReference>
<dbReference type="RefSeq" id="WP_184069401.1">
    <property type="nucleotide sequence ID" value="NZ_JACHNZ010000023.1"/>
</dbReference>
<dbReference type="InterPro" id="IPR036390">
    <property type="entry name" value="WH_DNA-bd_sf"/>
</dbReference>
<sequence>MGERSLPVRGIAVFEAAARAVSFHAAAQELNLTPSAVSHQIRLLEETLGVRLFERVGRGVTLTAEGADYALSVRVSMQRLRIATNQIRARAKAGGALEVVRIELPPSLAHCWLLPRLAELIAQHPGLDIRVNAQGSPVQRDRSPLPPLTDAPADLQIVYGDDKLWSDRASRMLTEDFQPVCAPALLAQGRMKSPDQLLEHTLLSTSLNPVTWEEWLNWQGIAPDRSSISTLQMDPSHLAIEAAVRSMGVILESSILVERQLLTGTLVAPFPDLSRPGLSYWLFAPSQGKPGSAVDAVAEWLQDSAARKDSYSIS</sequence>
<dbReference type="CDD" id="cd08432">
    <property type="entry name" value="PBP2_GcdR_TrpI_HvrB_AmpR_like"/>
    <property type="match status" value="1"/>
</dbReference>
<dbReference type="GO" id="GO:0003700">
    <property type="term" value="F:DNA-binding transcription factor activity"/>
    <property type="evidence" value="ECO:0007669"/>
    <property type="project" value="InterPro"/>
</dbReference>
<dbReference type="InterPro" id="IPR000847">
    <property type="entry name" value="LysR_HTH_N"/>
</dbReference>
<reference evidence="6 7" key="1">
    <citation type="submission" date="2020-08" db="EMBL/GenBank/DDBJ databases">
        <title>Genomic Encyclopedia of Type Strains, Phase IV (KMG-IV): sequencing the most valuable type-strain genomes for metagenomic binning, comparative biology and taxonomic classification.</title>
        <authorList>
            <person name="Goeker M."/>
        </authorList>
    </citation>
    <scope>NUCLEOTIDE SEQUENCE [LARGE SCALE GENOMIC DNA]</scope>
    <source>
        <strain evidence="6 7">DSM 17328</strain>
    </source>
</reference>
<dbReference type="SUPFAM" id="SSF46785">
    <property type="entry name" value="Winged helix' DNA-binding domain"/>
    <property type="match status" value="1"/>
</dbReference>
<evidence type="ECO:0000256" key="2">
    <source>
        <dbReference type="ARBA" id="ARBA00023015"/>
    </source>
</evidence>
<dbReference type="PANTHER" id="PTHR30537">
    <property type="entry name" value="HTH-TYPE TRANSCRIPTIONAL REGULATOR"/>
    <property type="match status" value="1"/>
</dbReference>
<evidence type="ECO:0000259" key="5">
    <source>
        <dbReference type="PROSITE" id="PS50931"/>
    </source>
</evidence>
<accession>A0A7W7F6J3</accession>
<dbReference type="PROSITE" id="PS50931">
    <property type="entry name" value="HTH_LYSR"/>
    <property type="match status" value="1"/>
</dbReference>
<dbReference type="Gene3D" id="1.10.10.10">
    <property type="entry name" value="Winged helix-like DNA-binding domain superfamily/Winged helix DNA-binding domain"/>
    <property type="match status" value="1"/>
</dbReference>
<name>A0A7W7F6J3_9SPHN</name>
<dbReference type="PRINTS" id="PR00039">
    <property type="entry name" value="HTHLYSR"/>
</dbReference>
<proteinExistence type="inferred from homology"/>
<keyword evidence="2" id="KW-0805">Transcription regulation</keyword>
<dbReference type="GO" id="GO:0043565">
    <property type="term" value="F:sequence-specific DNA binding"/>
    <property type="evidence" value="ECO:0007669"/>
    <property type="project" value="TreeGrafter"/>
</dbReference>
<gene>
    <name evidence="6" type="ORF">GGQ98_002211</name>
</gene>
<evidence type="ECO:0000313" key="6">
    <source>
        <dbReference type="EMBL" id="MBB4632585.1"/>
    </source>
</evidence>
<dbReference type="Pfam" id="PF00126">
    <property type="entry name" value="HTH_1"/>
    <property type="match status" value="1"/>
</dbReference>
<dbReference type="EMBL" id="JACHNZ010000023">
    <property type="protein sequence ID" value="MBB4632585.1"/>
    <property type="molecule type" value="Genomic_DNA"/>
</dbReference>
<evidence type="ECO:0000313" key="7">
    <source>
        <dbReference type="Proteomes" id="UP000566324"/>
    </source>
</evidence>
<keyword evidence="4" id="KW-0804">Transcription</keyword>
<dbReference type="InterPro" id="IPR058163">
    <property type="entry name" value="LysR-type_TF_proteobact-type"/>
</dbReference>
<comment type="similarity">
    <text evidence="1">Belongs to the LysR transcriptional regulatory family.</text>
</comment>
<dbReference type="Pfam" id="PF03466">
    <property type="entry name" value="LysR_substrate"/>
    <property type="match status" value="1"/>
</dbReference>
<dbReference type="SUPFAM" id="SSF53850">
    <property type="entry name" value="Periplasmic binding protein-like II"/>
    <property type="match status" value="1"/>
</dbReference>
<organism evidence="6 7">
    <name type="scientific">Sphingosinicella soli</name>
    <dbReference type="NCBI Taxonomy" id="333708"/>
    <lineage>
        <taxon>Bacteria</taxon>
        <taxon>Pseudomonadati</taxon>
        <taxon>Pseudomonadota</taxon>
        <taxon>Alphaproteobacteria</taxon>
        <taxon>Sphingomonadales</taxon>
        <taxon>Sphingosinicellaceae</taxon>
        <taxon>Sphingosinicella</taxon>
    </lineage>
</organism>
<keyword evidence="3" id="KW-0238">DNA-binding</keyword>
<dbReference type="Gene3D" id="3.40.190.10">
    <property type="entry name" value="Periplasmic binding protein-like II"/>
    <property type="match status" value="2"/>
</dbReference>